<dbReference type="EMBL" id="MDYM01000004">
    <property type="protein sequence ID" value="OQD67077.1"/>
    <property type="molecule type" value="Genomic_DNA"/>
</dbReference>
<proteinExistence type="predicted"/>
<dbReference type="AlphaFoldDB" id="A0A1V6NR69"/>
<reference evidence="3" key="1">
    <citation type="journal article" date="2017" name="Nat. Microbiol.">
        <title>Global analysis of biosynthetic gene clusters reveals vast potential of secondary metabolite production in Penicillium species.</title>
        <authorList>
            <person name="Nielsen J.C."/>
            <person name="Grijseels S."/>
            <person name="Prigent S."/>
            <person name="Ji B."/>
            <person name="Dainat J."/>
            <person name="Nielsen K.F."/>
            <person name="Frisvad J.C."/>
            <person name="Workman M."/>
            <person name="Nielsen J."/>
        </authorList>
    </citation>
    <scope>NUCLEOTIDE SEQUENCE [LARGE SCALE GENOMIC DNA]</scope>
    <source>
        <strain evidence="3">IBT 4502</strain>
    </source>
</reference>
<evidence type="ECO:0000256" key="1">
    <source>
        <dbReference type="SAM" id="MobiDB-lite"/>
    </source>
</evidence>
<feature type="compositionally biased region" description="Polar residues" evidence="1">
    <location>
        <begin position="84"/>
        <end position="95"/>
    </location>
</feature>
<dbReference type="Gene3D" id="3.40.50.720">
    <property type="entry name" value="NAD(P)-binding Rossmann-like Domain"/>
    <property type="match status" value="1"/>
</dbReference>
<feature type="region of interest" description="Disordered" evidence="1">
    <location>
        <begin position="399"/>
        <end position="460"/>
    </location>
</feature>
<dbReference type="InterPro" id="IPR011032">
    <property type="entry name" value="GroES-like_sf"/>
</dbReference>
<evidence type="ECO:0008006" key="4">
    <source>
        <dbReference type="Google" id="ProtNLM"/>
    </source>
</evidence>
<organism evidence="2 3">
    <name type="scientific">Penicillium polonicum</name>
    <dbReference type="NCBI Taxonomy" id="60169"/>
    <lineage>
        <taxon>Eukaryota</taxon>
        <taxon>Fungi</taxon>
        <taxon>Dikarya</taxon>
        <taxon>Ascomycota</taxon>
        <taxon>Pezizomycotina</taxon>
        <taxon>Eurotiomycetes</taxon>
        <taxon>Eurotiomycetidae</taxon>
        <taxon>Eurotiales</taxon>
        <taxon>Aspergillaceae</taxon>
        <taxon>Penicillium</taxon>
    </lineage>
</organism>
<dbReference type="OrthoDB" id="3509362at2759"/>
<accession>A0A1V6NR69</accession>
<gene>
    <name evidence="2" type="ORF">PENPOL_c004G01466</name>
</gene>
<name>A0A1V6NR69_PENPO</name>
<feature type="compositionally biased region" description="Polar residues" evidence="1">
    <location>
        <begin position="417"/>
        <end position="427"/>
    </location>
</feature>
<evidence type="ECO:0000313" key="3">
    <source>
        <dbReference type="Proteomes" id="UP000191408"/>
    </source>
</evidence>
<dbReference type="PANTHER" id="PTHR43482:SF1">
    <property type="entry name" value="PROTEIN AST1-RELATED"/>
    <property type="match status" value="1"/>
</dbReference>
<keyword evidence="3" id="KW-1185">Reference proteome</keyword>
<dbReference type="Gene3D" id="3.90.180.10">
    <property type="entry name" value="Medium-chain alcohol dehydrogenases, catalytic domain"/>
    <property type="match status" value="1"/>
</dbReference>
<sequence length="711" mass="75902">MHQDPNDIMQSDIPPTQPIVEQDPKHPSEPSTHTPEAMEQPSPSESPKHTSEAMEQPSERPKRTSEATGRTPVARKPTSHPAKPTSSTLNDSPFTPLSMRALYYTPDGLDSDTPDGIPEGEISEALSSDTSTSVIRQKGTNLVFDAGFPTPQPSAQQYLLKISTAAFCHDEIRLANLLNPPNTTPQIPLHSLCGTIISTPREDDEREEGPRFKIGDIVFGVVSYTRDGGAADYAIATEGELALKPDNITVASAAALALPALTAWQALFRYAGLDPDVPGGLREVDEEFGSGGNGVGRWLWQRQRRESVLGSKDYGYGHRKSTVAGNGGMLNDTTSGTGTGAENGRWIWQWNRRGSALNGNAPGTISGNGDDIDNIPPAARAVNPTPNPKNVRRESLKSLVSGNPSGKKTIPRAASTVDPNPKSTVRRNSLIGLIKGNTDAPAGRAASTVDPTTGADANGNSRRASLVDLVTGNGGSGRRASLLGSIVGSTNSNGNGKQKLPKIRVLVTNARDNDIGRIAVQILRADSLFPMPVRPWICVTCTQVEAEIIEKDWEVDEIVIIPHLPSPEECNIEKVFRARRWQPVDIVLDCAGGEVFRAAHAAGVVKDYGAVLTVVDGQVAQQSPLVPENDLLGERKRGIKSRFVPVNPDGPAMERIAELVEESLVRGRENTIVDIARAADLLASGAAGTAGSRRGGMVVVRVNNVNNVAYT</sequence>
<dbReference type="SUPFAM" id="SSF50129">
    <property type="entry name" value="GroES-like"/>
    <property type="match status" value="1"/>
</dbReference>
<dbReference type="Proteomes" id="UP000191408">
    <property type="component" value="Unassembled WGS sequence"/>
</dbReference>
<dbReference type="PANTHER" id="PTHR43482">
    <property type="entry name" value="PROTEIN AST1-RELATED"/>
    <property type="match status" value="1"/>
</dbReference>
<dbReference type="STRING" id="60169.A0A1V6NR69"/>
<feature type="compositionally biased region" description="Basic and acidic residues" evidence="1">
    <location>
        <begin position="46"/>
        <end position="65"/>
    </location>
</feature>
<protein>
    <recommendedName>
        <fullName evidence="4">Enoyl reductase (ER) domain-containing protein</fullName>
    </recommendedName>
</protein>
<dbReference type="InterPro" id="IPR052585">
    <property type="entry name" value="Lipid_raft_assoc_Zn_ADH"/>
</dbReference>
<evidence type="ECO:0000313" key="2">
    <source>
        <dbReference type="EMBL" id="OQD67077.1"/>
    </source>
</evidence>
<feature type="region of interest" description="Disordered" evidence="1">
    <location>
        <begin position="1"/>
        <end position="95"/>
    </location>
</feature>
<comment type="caution">
    <text evidence="2">The sequence shown here is derived from an EMBL/GenBank/DDBJ whole genome shotgun (WGS) entry which is preliminary data.</text>
</comment>